<dbReference type="VEuPathDB" id="TriTrypDB:TvY486_1000360"/>
<name>G0U534_TRYVY</name>
<accession>G0U534</accession>
<keyword evidence="1" id="KW-0812">Transmembrane</keyword>
<protein>
    <submittedName>
        <fullName evidence="2">Uncharacterized protein</fullName>
    </submittedName>
</protein>
<proteinExistence type="predicted"/>
<feature type="transmembrane region" description="Helical" evidence="1">
    <location>
        <begin position="227"/>
        <end position="249"/>
    </location>
</feature>
<feature type="transmembrane region" description="Helical" evidence="1">
    <location>
        <begin position="261"/>
        <end position="284"/>
    </location>
</feature>
<gene>
    <name evidence="2" type="ORF">TVY486_1000360</name>
</gene>
<keyword evidence="1" id="KW-1133">Transmembrane helix</keyword>
<feature type="transmembrane region" description="Helical" evidence="1">
    <location>
        <begin position="304"/>
        <end position="326"/>
    </location>
</feature>
<feature type="transmembrane region" description="Helical" evidence="1">
    <location>
        <begin position="149"/>
        <end position="173"/>
    </location>
</feature>
<organism evidence="2">
    <name type="scientific">Trypanosoma vivax (strain Y486)</name>
    <dbReference type="NCBI Taxonomy" id="1055687"/>
    <lineage>
        <taxon>Eukaryota</taxon>
        <taxon>Discoba</taxon>
        <taxon>Euglenozoa</taxon>
        <taxon>Kinetoplastea</taxon>
        <taxon>Metakinetoplastina</taxon>
        <taxon>Trypanosomatida</taxon>
        <taxon>Trypanosomatidae</taxon>
        <taxon>Trypanosoma</taxon>
        <taxon>Duttonella</taxon>
    </lineage>
</organism>
<evidence type="ECO:0000313" key="2">
    <source>
        <dbReference type="EMBL" id="CCC50982.1"/>
    </source>
</evidence>
<keyword evidence="1" id="KW-0472">Membrane</keyword>
<feature type="transmembrane region" description="Helical" evidence="1">
    <location>
        <begin position="338"/>
        <end position="365"/>
    </location>
</feature>
<feature type="transmembrane region" description="Helical" evidence="1">
    <location>
        <begin position="385"/>
        <end position="408"/>
    </location>
</feature>
<feature type="transmembrane region" description="Helical" evidence="1">
    <location>
        <begin position="185"/>
        <end position="207"/>
    </location>
</feature>
<dbReference type="EMBL" id="HE573026">
    <property type="protein sequence ID" value="CCC50982.1"/>
    <property type="molecule type" value="Genomic_DNA"/>
</dbReference>
<reference evidence="2" key="1">
    <citation type="journal article" date="2012" name="Proc. Natl. Acad. Sci. U.S.A.">
        <title>Antigenic diversity is generated by distinct evolutionary mechanisms in African trypanosome species.</title>
        <authorList>
            <person name="Jackson A.P."/>
            <person name="Berry A."/>
            <person name="Aslett M."/>
            <person name="Allison H.C."/>
            <person name="Burton P."/>
            <person name="Vavrova-Anderson J."/>
            <person name="Brown R."/>
            <person name="Browne H."/>
            <person name="Corton N."/>
            <person name="Hauser H."/>
            <person name="Gamble J."/>
            <person name="Gilderthorp R."/>
            <person name="Marcello L."/>
            <person name="McQuillan J."/>
            <person name="Otto T.D."/>
            <person name="Quail M.A."/>
            <person name="Sanders M.J."/>
            <person name="van Tonder A."/>
            <person name="Ginger M.L."/>
            <person name="Field M.C."/>
            <person name="Barry J.D."/>
            <person name="Hertz-Fowler C."/>
            <person name="Berriman M."/>
        </authorList>
    </citation>
    <scope>NUCLEOTIDE SEQUENCE</scope>
    <source>
        <strain evidence="2">Y486</strain>
    </source>
</reference>
<sequence>MSGSASPTFSHSSRVCEGNGVLVRGIARLPIEILQRIFMDFIESYEKNFSCVGVLSSVNRQWYCACQHTLICKFAAKKIFVAYPLVHLLTSTSTGPLETCALKNRWHADQTSWRSSAQSFQALCEAMKEVKLYETQRSFCEYVKRRRAFVLHAIISFALLCFSTSLFIVVCLAEGIQFRELYRSTNVFILLWATYAAFFASVISNVVMVAHFEPVPLLTRLRKNKLLIQGSCLAVAIVSFSVVLPTILFQVNLSRRERFDWLWCGAAPISVLMLWQLYVLFSAIDLQALKPLLRARRVDWRPRIVLTNLALSIPYTFPLWCATTIFTALRYVDHRDHIYIVISALPPLVAFSVLSVAFFIDFIVLLRIKHLITSVALLFAALSPLSLMLMEFRGLCLLPLTVASFIFFTKHMQLMTLQSLKQLIDELQRNKRSTR</sequence>
<evidence type="ECO:0000256" key="1">
    <source>
        <dbReference type="SAM" id="Phobius"/>
    </source>
</evidence>
<dbReference type="AlphaFoldDB" id="G0U534"/>